<dbReference type="RefSeq" id="WP_218319492.1">
    <property type="nucleotide sequence ID" value="NZ_JAEEGC010000025.1"/>
</dbReference>
<name>A0A949TND8_9CLOT</name>
<gene>
    <name evidence="1" type="ORF">I6U48_05945</name>
</gene>
<evidence type="ECO:0000313" key="1">
    <source>
        <dbReference type="EMBL" id="MBV7272457.1"/>
    </source>
</evidence>
<keyword evidence="2" id="KW-1185">Reference proteome</keyword>
<accession>A0A949TND8</accession>
<dbReference type="EMBL" id="JAEEGC010000025">
    <property type="protein sequence ID" value="MBV7272457.1"/>
    <property type="molecule type" value="Genomic_DNA"/>
</dbReference>
<dbReference type="Proteomes" id="UP000694308">
    <property type="component" value="Unassembled WGS sequence"/>
</dbReference>
<reference evidence="1" key="1">
    <citation type="submission" date="2020-12" db="EMBL/GenBank/DDBJ databases">
        <title>Clostridium thailandense sp. nov., a novel acetogenic bacterium isolated from peat land soil in Thailand.</title>
        <authorList>
            <person name="Chaikitkaew S."/>
            <person name="Birkeland N.K."/>
        </authorList>
    </citation>
    <scope>NUCLEOTIDE SEQUENCE</scope>
    <source>
        <strain evidence="1">PL3</strain>
    </source>
</reference>
<sequence length="86" mass="10070">MFGFIKCDFSKEAKFKDKLFLKMKYAYEKSKREVIELSDDDLDSISAAANKPEICPFIDRKCKKCENYIESNSKTNCCRINYTKNS</sequence>
<comment type="caution">
    <text evidence="1">The sequence shown here is derived from an EMBL/GenBank/DDBJ whole genome shotgun (WGS) entry which is preliminary data.</text>
</comment>
<dbReference type="AlphaFoldDB" id="A0A949TND8"/>
<evidence type="ECO:0000313" key="2">
    <source>
        <dbReference type="Proteomes" id="UP000694308"/>
    </source>
</evidence>
<protein>
    <submittedName>
        <fullName evidence="1">Uncharacterized protein</fullName>
    </submittedName>
</protein>
<proteinExistence type="predicted"/>
<organism evidence="1 2">
    <name type="scientific">Clostridium thailandense</name>
    <dbReference type="NCBI Taxonomy" id="2794346"/>
    <lineage>
        <taxon>Bacteria</taxon>
        <taxon>Bacillati</taxon>
        <taxon>Bacillota</taxon>
        <taxon>Clostridia</taxon>
        <taxon>Eubacteriales</taxon>
        <taxon>Clostridiaceae</taxon>
        <taxon>Clostridium</taxon>
    </lineage>
</organism>